<dbReference type="Gene3D" id="1.10.3090.10">
    <property type="entry name" value="cca-adding enzyme, domain 2"/>
    <property type="match status" value="1"/>
</dbReference>
<keyword evidence="3" id="KW-0808">Transferase</keyword>
<sequence length="201" mass="23760">MNQREIFLEMQTHMIEDENPSSYLNEMYERGLFKDYPFQMLYELRNTEQSPIYHPEGNVWIHTMQVIDVAAKVRKRSRDPRVFMWAALLHDIGKPSTTRMKKGRITSYNHDQAGEQLAREFLSFFDEDNNFIEAVCGLVRYHMQILFVVKGLPHADLEGMKKRTDLQEVALLGLCDRLGRDTQNKEEEKNIRLFIKKCLDD</sequence>
<keyword evidence="1" id="KW-0547">Nucleotide-binding</keyword>
<name>A0A4U8QBT1_9FIRM</name>
<dbReference type="Proteomes" id="UP000306509">
    <property type="component" value="Unassembled WGS sequence"/>
</dbReference>
<dbReference type="STRING" id="180332.GCA_000797495_03160"/>
<dbReference type="PANTHER" id="PTHR47545:SF2">
    <property type="entry name" value="CC-ADDING TRNA NUCLEOTIDYLTRANSFERASE"/>
    <property type="match status" value="1"/>
</dbReference>
<keyword evidence="4" id="KW-1185">Reference proteome</keyword>
<dbReference type="GO" id="GO:0016740">
    <property type="term" value="F:transferase activity"/>
    <property type="evidence" value="ECO:0007669"/>
    <property type="project" value="UniProtKB-KW"/>
</dbReference>
<evidence type="ECO:0000313" key="3">
    <source>
        <dbReference type="EMBL" id="TLD02487.1"/>
    </source>
</evidence>
<evidence type="ECO:0000256" key="1">
    <source>
        <dbReference type="ARBA" id="ARBA00022741"/>
    </source>
</evidence>
<feature type="domain" description="HD/PDEase" evidence="2">
    <location>
        <begin position="55"/>
        <end position="190"/>
    </location>
</feature>
<dbReference type="EMBL" id="QGQD01000014">
    <property type="protein sequence ID" value="TLD02487.1"/>
    <property type="molecule type" value="Genomic_DNA"/>
</dbReference>
<dbReference type="SMART" id="SM00471">
    <property type="entry name" value="HDc"/>
    <property type="match status" value="1"/>
</dbReference>
<organism evidence="3 4">
    <name type="scientific">Robinsoniella peoriensis</name>
    <dbReference type="NCBI Taxonomy" id="180332"/>
    <lineage>
        <taxon>Bacteria</taxon>
        <taxon>Bacillati</taxon>
        <taxon>Bacillota</taxon>
        <taxon>Clostridia</taxon>
        <taxon>Lachnospirales</taxon>
        <taxon>Lachnospiraceae</taxon>
        <taxon>Robinsoniella</taxon>
    </lineage>
</organism>
<dbReference type="InterPro" id="IPR050124">
    <property type="entry name" value="tRNA_CCA-adding_enzyme"/>
</dbReference>
<dbReference type="PANTHER" id="PTHR47545">
    <property type="entry name" value="MULTIFUNCTIONAL CCA PROTEIN"/>
    <property type="match status" value="1"/>
</dbReference>
<dbReference type="Pfam" id="PF01966">
    <property type="entry name" value="HD"/>
    <property type="match status" value="1"/>
</dbReference>
<proteinExistence type="predicted"/>
<dbReference type="AlphaFoldDB" id="A0A4U8QBT1"/>
<dbReference type="InterPro" id="IPR006675">
    <property type="entry name" value="HDIG_dom"/>
</dbReference>
<reference evidence="3 4" key="1">
    <citation type="journal article" date="2019" name="Anaerobe">
        <title>Detection of Robinsoniella peoriensis in multiple bone samples of a trauma patient.</title>
        <authorList>
            <person name="Schrottner P."/>
            <person name="Hartwich K."/>
            <person name="Bunk B."/>
            <person name="Schober I."/>
            <person name="Helbig S."/>
            <person name="Rudolph W.W."/>
            <person name="Gunzer F."/>
        </authorList>
    </citation>
    <scope>NUCLEOTIDE SEQUENCE [LARGE SCALE GENOMIC DNA]</scope>
    <source>
        <strain evidence="3 4">DSM 106044</strain>
    </source>
</reference>
<dbReference type="RefSeq" id="WP_138001758.1">
    <property type="nucleotide sequence ID" value="NZ_QGQD01000014.1"/>
</dbReference>
<dbReference type="SUPFAM" id="SSF109604">
    <property type="entry name" value="HD-domain/PDEase-like"/>
    <property type="match status" value="1"/>
</dbReference>
<comment type="caution">
    <text evidence="3">The sequence shown here is derived from an EMBL/GenBank/DDBJ whole genome shotgun (WGS) entry which is preliminary data.</text>
</comment>
<evidence type="ECO:0000259" key="2">
    <source>
        <dbReference type="SMART" id="SM00471"/>
    </source>
</evidence>
<dbReference type="NCBIfam" id="TIGR00277">
    <property type="entry name" value="HDIG"/>
    <property type="match status" value="1"/>
</dbReference>
<dbReference type="InterPro" id="IPR006674">
    <property type="entry name" value="HD_domain"/>
</dbReference>
<dbReference type="CDD" id="cd00077">
    <property type="entry name" value="HDc"/>
    <property type="match status" value="1"/>
</dbReference>
<evidence type="ECO:0000313" key="4">
    <source>
        <dbReference type="Proteomes" id="UP000306509"/>
    </source>
</evidence>
<dbReference type="InterPro" id="IPR003607">
    <property type="entry name" value="HD/PDEase_dom"/>
</dbReference>
<gene>
    <name evidence="3" type="ORF">DSM106044_00617</name>
</gene>
<accession>A0A4U8QBT1</accession>
<protein>
    <submittedName>
        <fullName evidence="3">Multifunctional tRNA nucleotidyl transferase/2'3'-cyclic phosphodiesterase/2'nucleotidase/phosphatase</fullName>
    </submittedName>
</protein>
<dbReference type="GO" id="GO:0000166">
    <property type="term" value="F:nucleotide binding"/>
    <property type="evidence" value="ECO:0007669"/>
    <property type="project" value="UniProtKB-KW"/>
</dbReference>